<organism evidence="21 22">
    <name type="scientific">Mikania micrantha</name>
    <name type="common">bitter vine</name>
    <dbReference type="NCBI Taxonomy" id="192012"/>
    <lineage>
        <taxon>Eukaryota</taxon>
        <taxon>Viridiplantae</taxon>
        <taxon>Streptophyta</taxon>
        <taxon>Embryophyta</taxon>
        <taxon>Tracheophyta</taxon>
        <taxon>Spermatophyta</taxon>
        <taxon>Magnoliopsida</taxon>
        <taxon>eudicotyledons</taxon>
        <taxon>Gunneridae</taxon>
        <taxon>Pentapetalae</taxon>
        <taxon>asterids</taxon>
        <taxon>campanulids</taxon>
        <taxon>Asterales</taxon>
        <taxon>Asteraceae</taxon>
        <taxon>Asteroideae</taxon>
        <taxon>Heliantheae alliance</taxon>
        <taxon>Eupatorieae</taxon>
        <taxon>Mikania</taxon>
    </lineage>
</organism>
<keyword evidence="9 15" id="KW-0464">Manganese</keyword>
<evidence type="ECO:0000256" key="14">
    <source>
        <dbReference type="ARBA" id="ARBA00078725"/>
    </source>
</evidence>
<keyword evidence="5" id="KW-0964">Secreted</keyword>
<evidence type="ECO:0000256" key="12">
    <source>
        <dbReference type="ARBA" id="ARBA00064720"/>
    </source>
</evidence>
<keyword evidence="22" id="KW-1185">Reference proteome</keyword>
<dbReference type="OrthoDB" id="1921208at2759"/>
<feature type="binding site" evidence="15">
    <location>
        <position position="116"/>
    </location>
    <ligand>
        <name>oxalate</name>
        <dbReference type="ChEBI" id="CHEBI:30623"/>
    </ligand>
</feature>
<comment type="similarity">
    <text evidence="2">Belongs to the germin family.</text>
</comment>
<keyword evidence="19" id="KW-0812">Transmembrane</keyword>
<dbReference type="InterPro" id="IPR014710">
    <property type="entry name" value="RmlC-like_jellyroll"/>
</dbReference>
<evidence type="ECO:0000256" key="1">
    <source>
        <dbReference type="ARBA" id="ARBA00004271"/>
    </source>
</evidence>
<evidence type="ECO:0000256" key="5">
    <source>
        <dbReference type="ARBA" id="ARBA00022525"/>
    </source>
</evidence>
<keyword evidence="4" id="KW-0052">Apoplast</keyword>
<feature type="binding site" evidence="16">
    <location>
        <position position="111"/>
    </location>
    <ligand>
        <name>Mn(2+)</name>
        <dbReference type="ChEBI" id="CHEBI:29035"/>
    </ligand>
</feature>
<dbReference type="GO" id="GO:0048046">
    <property type="term" value="C:apoplast"/>
    <property type="evidence" value="ECO:0007669"/>
    <property type="project" value="UniProtKB-SubCell"/>
</dbReference>
<keyword evidence="7" id="KW-0732">Signal</keyword>
<evidence type="ECO:0000256" key="4">
    <source>
        <dbReference type="ARBA" id="ARBA00022523"/>
    </source>
</evidence>
<comment type="subcellular location">
    <subcellularLocation>
        <location evidence="1">Secreted</location>
        <location evidence="1">Extracellular space</location>
        <location evidence="1">Apoplast</location>
    </subcellularLocation>
</comment>
<comment type="subunit">
    <text evidence="12">Monomer. In the absence of manganese, it forms tetrameric and pentameric forms which show superoxide dismutase activity.</text>
</comment>
<feature type="binding site" evidence="15">
    <location>
        <position position="106"/>
    </location>
    <ligand>
        <name>oxalate</name>
        <dbReference type="ChEBI" id="CHEBI:30623"/>
    </ligand>
</feature>
<evidence type="ECO:0000256" key="6">
    <source>
        <dbReference type="ARBA" id="ARBA00022723"/>
    </source>
</evidence>
<dbReference type="GO" id="GO:0030145">
    <property type="term" value="F:manganese ion binding"/>
    <property type="evidence" value="ECO:0007669"/>
    <property type="project" value="InterPro"/>
</dbReference>
<dbReference type="EMBL" id="SZYD01000009">
    <property type="protein sequence ID" value="KAD5317857.1"/>
    <property type="molecule type" value="Genomic_DNA"/>
</dbReference>
<feature type="transmembrane region" description="Helical" evidence="19">
    <location>
        <begin position="7"/>
        <end position="25"/>
    </location>
</feature>
<evidence type="ECO:0000256" key="10">
    <source>
        <dbReference type="ARBA" id="ARBA00049204"/>
    </source>
</evidence>
<comment type="function">
    <text evidence="11">May interact with bacterial adhesins thereby protecting the reproductive tissues from microbial attack. Has no oxalate oxidase activity.</text>
</comment>
<dbReference type="InterPro" id="IPR006045">
    <property type="entry name" value="Cupin_1"/>
</dbReference>
<keyword evidence="19" id="KW-0472">Membrane</keyword>
<evidence type="ECO:0000256" key="2">
    <source>
        <dbReference type="ARBA" id="ARBA00007456"/>
    </source>
</evidence>
<evidence type="ECO:0000256" key="18">
    <source>
        <dbReference type="SAM" id="MobiDB-lite"/>
    </source>
</evidence>
<dbReference type="SUPFAM" id="SSF51182">
    <property type="entry name" value="RmlC-like cupins"/>
    <property type="match status" value="1"/>
</dbReference>
<feature type="region of interest" description="Disordered" evidence="18">
    <location>
        <begin position="275"/>
        <end position="333"/>
    </location>
</feature>
<keyword evidence="8 17" id="KW-1015">Disulfide bond</keyword>
<dbReference type="Gene3D" id="2.60.120.10">
    <property type="entry name" value="Jelly Rolls"/>
    <property type="match status" value="1"/>
</dbReference>
<proteinExistence type="inferred from homology"/>
<dbReference type="GO" id="GO:0010497">
    <property type="term" value="P:plasmodesmata-mediated intercellular transport"/>
    <property type="evidence" value="ECO:0007669"/>
    <property type="project" value="UniProtKB-ARBA"/>
</dbReference>
<keyword evidence="6 15" id="KW-0479">Metal-binding</keyword>
<dbReference type="GO" id="GO:0009506">
    <property type="term" value="C:plasmodesma"/>
    <property type="evidence" value="ECO:0007669"/>
    <property type="project" value="UniProtKB-ARBA"/>
</dbReference>
<evidence type="ECO:0000256" key="11">
    <source>
        <dbReference type="ARBA" id="ARBA00058969"/>
    </source>
</evidence>
<dbReference type="GO" id="GO:2000280">
    <property type="term" value="P:regulation of root development"/>
    <property type="evidence" value="ECO:0007669"/>
    <property type="project" value="UniProtKB-ARBA"/>
</dbReference>
<dbReference type="FunFam" id="2.60.120.10:FF:000025">
    <property type="entry name" value="germin-like protein subfamily 2 member 1"/>
    <property type="match status" value="1"/>
</dbReference>
<evidence type="ECO:0000313" key="22">
    <source>
        <dbReference type="Proteomes" id="UP000326396"/>
    </source>
</evidence>
<name>A0A5N6NVX6_9ASTR</name>
<evidence type="ECO:0000256" key="17">
    <source>
        <dbReference type="PIRSR" id="PIRSR601929-3"/>
    </source>
</evidence>
<evidence type="ECO:0000256" key="9">
    <source>
        <dbReference type="ARBA" id="ARBA00023211"/>
    </source>
</evidence>
<evidence type="ECO:0000313" key="21">
    <source>
        <dbReference type="EMBL" id="KAD5317857.1"/>
    </source>
</evidence>
<dbReference type="SMART" id="SM00835">
    <property type="entry name" value="Cupin_1"/>
    <property type="match status" value="1"/>
</dbReference>
<dbReference type="CDD" id="cd02241">
    <property type="entry name" value="cupin_OxOx"/>
    <property type="match status" value="1"/>
</dbReference>
<evidence type="ECO:0000256" key="13">
    <source>
        <dbReference type="ARBA" id="ARBA00070015"/>
    </source>
</evidence>
<reference evidence="21 22" key="1">
    <citation type="submission" date="2019-05" db="EMBL/GenBank/DDBJ databases">
        <title>Mikania micrantha, genome provides insights into the molecular mechanism of rapid growth.</title>
        <authorList>
            <person name="Liu B."/>
        </authorList>
    </citation>
    <scope>NUCLEOTIDE SEQUENCE [LARGE SCALE GENOMIC DNA]</scope>
    <source>
        <strain evidence="21">NLD-2019</strain>
        <tissue evidence="21">Leaf</tissue>
    </source>
</reference>
<evidence type="ECO:0000256" key="16">
    <source>
        <dbReference type="PIRSR" id="PIRSR601929-2"/>
    </source>
</evidence>
<feature type="binding site" evidence="15">
    <location>
        <position position="111"/>
    </location>
    <ligand>
        <name>oxalate</name>
        <dbReference type="ChEBI" id="CHEBI:30623"/>
    </ligand>
</feature>
<feature type="disulfide bond" evidence="17">
    <location>
        <begin position="34"/>
        <end position="49"/>
    </location>
</feature>
<accession>A0A5N6NVX6</accession>
<evidence type="ECO:0000256" key="3">
    <source>
        <dbReference type="ARBA" id="ARBA00012682"/>
    </source>
</evidence>
<evidence type="ECO:0000256" key="8">
    <source>
        <dbReference type="ARBA" id="ARBA00023157"/>
    </source>
</evidence>
<feature type="binding site" evidence="16">
    <location>
        <position position="109"/>
    </location>
    <ligand>
        <name>Mn(2+)</name>
        <dbReference type="ChEBI" id="CHEBI:29035"/>
    </ligand>
</feature>
<feature type="compositionally biased region" description="Pro residues" evidence="18">
    <location>
        <begin position="299"/>
        <end position="317"/>
    </location>
</feature>
<dbReference type="AlphaFoldDB" id="A0A5N6NVX6"/>
<dbReference type="PRINTS" id="PR00325">
    <property type="entry name" value="GERMIN"/>
</dbReference>
<sequence length="339" mass="35348">MAAATGYGLMVGIIMTIFLASFISADPDLLQDVCVADLASGVKLNGFPCKSNISADDFFFAGLANPGLTNNTFGATVTPASVQQITGLNTLGVSMARVDYAPGGLNPPHTHPRATEIVFVLEGELEVGFITTENKLFSKTIKKGEIFTFPRGLIHFQINNGKVPAAAIAAFNSQLPGTQRVANALFASSPTVDDVVLTKAFQVGTKECLIVVVVLVINEVGGASGGIEGEIEGDSGCAPSSTATISTAGIHHLHRREKPPPSTATVVNHILATPHPISTADDRLPKQSSSLDALHGRRPLPPPPPSQPPLPPPPQPVPTAAFDKVTSSTAGSHQRFCVL</sequence>
<gene>
    <name evidence="21" type="ORF">E3N88_17803</name>
</gene>
<dbReference type="InterPro" id="IPR011051">
    <property type="entry name" value="RmlC_Cupin_sf"/>
</dbReference>
<comment type="catalytic activity">
    <reaction evidence="10">
        <text>2 superoxide + 2 H(+) = H2O2 + O2</text>
        <dbReference type="Rhea" id="RHEA:20696"/>
        <dbReference type="ChEBI" id="CHEBI:15378"/>
        <dbReference type="ChEBI" id="CHEBI:15379"/>
        <dbReference type="ChEBI" id="CHEBI:16240"/>
        <dbReference type="ChEBI" id="CHEBI:18421"/>
        <dbReference type="EC" id="1.15.1.1"/>
    </reaction>
</comment>
<dbReference type="Pfam" id="PF00190">
    <property type="entry name" value="Cupin_1"/>
    <property type="match status" value="1"/>
</dbReference>
<dbReference type="Proteomes" id="UP000326396">
    <property type="component" value="Linkage Group LG17"/>
</dbReference>
<dbReference type="EC" id="1.15.1.1" evidence="3"/>
<dbReference type="InterPro" id="IPR019780">
    <property type="entry name" value="Germin_Mn-BS"/>
</dbReference>
<evidence type="ECO:0000256" key="15">
    <source>
        <dbReference type="PIRSR" id="PIRSR601929-1"/>
    </source>
</evidence>
<comment type="caution">
    <text evidence="21">The sequence shown here is derived from an EMBL/GenBank/DDBJ whole genome shotgun (WGS) entry which is preliminary data.</text>
</comment>
<dbReference type="InterPro" id="IPR001929">
    <property type="entry name" value="Germin"/>
</dbReference>
<feature type="binding site" evidence="16">
    <location>
        <position position="116"/>
    </location>
    <ligand>
        <name>Mn(2+)</name>
        <dbReference type="ChEBI" id="CHEBI:29035"/>
    </ligand>
</feature>
<feature type="binding site" evidence="16">
    <location>
        <position position="155"/>
    </location>
    <ligand>
        <name>Mn(2+)</name>
        <dbReference type="ChEBI" id="CHEBI:29035"/>
    </ligand>
</feature>
<evidence type="ECO:0000256" key="7">
    <source>
        <dbReference type="ARBA" id="ARBA00022729"/>
    </source>
</evidence>
<dbReference type="PANTHER" id="PTHR31238">
    <property type="entry name" value="GERMIN-LIKE PROTEIN SUBFAMILY 3 MEMBER 3"/>
    <property type="match status" value="1"/>
</dbReference>
<evidence type="ECO:0000259" key="20">
    <source>
        <dbReference type="SMART" id="SM00835"/>
    </source>
</evidence>
<dbReference type="PROSITE" id="PS00725">
    <property type="entry name" value="GERMIN"/>
    <property type="match status" value="1"/>
</dbReference>
<feature type="domain" description="Cupin type-1" evidence="20">
    <location>
        <begin position="61"/>
        <end position="209"/>
    </location>
</feature>
<evidence type="ECO:0000256" key="19">
    <source>
        <dbReference type="SAM" id="Phobius"/>
    </source>
</evidence>
<keyword evidence="19" id="KW-1133">Transmembrane helix</keyword>
<protein>
    <recommendedName>
        <fullName evidence="13">Nectarin-1</fullName>
        <ecNumber evidence="3">1.15.1.1</ecNumber>
    </recommendedName>
    <alternativeName>
        <fullName evidence="14">Superoxide dismutase [Mn]</fullName>
    </alternativeName>
</protein>
<dbReference type="GO" id="GO:0004784">
    <property type="term" value="F:superoxide dismutase activity"/>
    <property type="evidence" value="ECO:0007669"/>
    <property type="project" value="UniProtKB-EC"/>
</dbReference>